<evidence type="ECO:0000256" key="6">
    <source>
        <dbReference type="SAM" id="Phobius"/>
    </source>
</evidence>
<proteinExistence type="inferred from homology"/>
<accession>A0A016TI13</accession>
<name>A0A016TI13_9BILA</name>
<dbReference type="OrthoDB" id="5797324at2759"/>
<protein>
    <submittedName>
        <fullName evidence="7">Uncharacterized protein</fullName>
    </submittedName>
</protein>
<gene>
    <name evidence="7" type="primary">Acey_s0100.g3252</name>
    <name evidence="7" type="ORF">Y032_0100g3252</name>
</gene>
<keyword evidence="3 6" id="KW-0812">Transmembrane</keyword>
<evidence type="ECO:0000313" key="8">
    <source>
        <dbReference type="Proteomes" id="UP000024635"/>
    </source>
</evidence>
<evidence type="ECO:0000256" key="3">
    <source>
        <dbReference type="ARBA" id="ARBA00022692"/>
    </source>
</evidence>
<keyword evidence="8" id="KW-1185">Reference proteome</keyword>
<evidence type="ECO:0000256" key="4">
    <source>
        <dbReference type="ARBA" id="ARBA00022989"/>
    </source>
</evidence>
<keyword evidence="4 6" id="KW-1133">Transmembrane helix</keyword>
<sequence length="136" mass="16042">MWFQWEDQRQFMQESWSCGWFLASCFVIYNFFGQFVPVIMIMLRKKVTIACAVLGSIVLLQTIAYHILWDLKFLASALCIIPQSNKAVRYERPLPAIFEWEVDRFLASTWRGEVAMCITFTYNIFQMSYLRIGPSI</sequence>
<comment type="subcellular location">
    <subcellularLocation>
        <location evidence="1">Membrane</location>
        <topology evidence="1">Multi-pass membrane protein</topology>
    </subcellularLocation>
</comment>
<feature type="transmembrane region" description="Helical" evidence="6">
    <location>
        <begin position="20"/>
        <end position="40"/>
    </location>
</feature>
<dbReference type="Pfam" id="PF02077">
    <property type="entry name" value="SURF4"/>
    <property type="match status" value="1"/>
</dbReference>
<evidence type="ECO:0000256" key="5">
    <source>
        <dbReference type="ARBA" id="ARBA00023136"/>
    </source>
</evidence>
<reference evidence="8" key="1">
    <citation type="journal article" date="2015" name="Nat. Genet.">
        <title>The genome and transcriptome of the zoonotic hookworm Ancylostoma ceylanicum identify infection-specific gene families.</title>
        <authorList>
            <person name="Schwarz E.M."/>
            <person name="Hu Y."/>
            <person name="Antoshechkin I."/>
            <person name="Miller M.M."/>
            <person name="Sternberg P.W."/>
            <person name="Aroian R.V."/>
        </authorList>
    </citation>
    <scope>NUCLEOTIDE SEQUENCE</scope>
    <source>
        <strain evidence="8">HY135</strain>
    </source>
</reference>
<evidence type="ECO:0000256" key="2">
    <source>
        <dbReference type="ARBA" id="ARBA00006945"/>
    </source>
</evidence>
<dbReference type="Proteomes" id="UP000024635">
    <property type="component" value="Unassembled WGS sequence"/>
</dbReference>
<dbReference type="EMBL" id="JARK01001436">
    <property type="protein sequence ID" value="EYC02361.1"/>
    <property type="molecule type" value="Genomic_DNA"/>
</dbReference>
<keyword evidence="5 6" id="KW-0472">Membrane</keyword>
<comment type="similarity">
    <text evidence="2">Belongs to the SURF4 family.</text>
</comment>
<dbReference type="GO" id="GO:0016020">
    <property type="term" value="C:membrane"/>
    <property type="evidence" value="ECO:0007669"/>
    <property type="project" value="UniProtKB-SubCell"/>
</dbReference>
<feature type="transmembrane region" description="Helical" evidence="6">
    <location>
        <begin position="47"/>
        <end position="68"/>
    </location>
</feature>
<comment type="caution">
    <text evidence="7">The sequence shown here is derived from an EMBL/GenBank/DDBJ whole genome shotgun (WGS) entry which is preliminary data.</text>
</comment>
<evidence type="ECO:0000256" key="1">
    <source>
        <dbReference type="ARBA" id="ARBA00004141"/>
    </source>
</evidence>
<organism evidence="7 8">
    <name type="scientific">Ancylostoma ceylanicum</name>
    <dbReference type="NCBI Taxonomy" id="53326"/>
    <lineage>
        <taxon>Eukaryota</taxon>
        <taxon>Metazoa</taxon>
        <taxon>Ecdysozoa</taxon>
        <taxon>Nematoda</taxon>
        <taxon>Chromadorea</taxon>
        <taxon>Rhabditida</taxon>
        <taxon>Rhabditina</taxon>
        <taxon>Rhabditomorpha</taxon>
        <taxon>Strongyloidea</taxon>
        <taxon>Ancylostomatidae</taxon>
        <taxon>Ancylostomatinae</taxon>
        <taxon>Ancylostoma</taxon>
    </lineage>
</organism>
<evidence type="ECO:0000313" key="7">
    <source>
        <dbReference type="EMBL" id="EYC02361.1"/>
    </source>
</evidence>
<dbReference type="STRING" id="53326.A0A016TI13"/>
<dbReference type="AlphaFoldDB" id="A0A016TI13"/>
<dbReference type="InterPro" id="IPR002995">
    <property type="entry name" value="Surf4"/>
</dbReference>